<keyword evidence="2" id="KW-0812">Transmembrane</keyword>
<keyword evidence="2" id="KW-1133">Transmembrane helix</keyword>
<name>A0A3M7MHH6_9PLEO</name>
<feature type="transmembrane region" description="Helical" evidence="2">
    <location>
        <begin position="156"/>
        <end position="177"/>
    </location>
</feature>
<evidence type="ECO:0000256" key="2">
    <source>
        <dbReference type="SAM" id="Phobius"/>
    </source>
</evidence>
<feature type="region of interest" description="Disordered" evidence="1">
    <location>
        <begin position="232"/>
        <end position="259"/>
    </location>
</feature>
<keyword evidence="4" id="KW-1185">Reference proteome</keyword>
<evidence type="ECO:0000256" key="1">
    <source>
        <dbReference type="SAM" id="MobiDB-lite"/>
    </source>
</evidence>
<protein>
    <submittedName>
        <fullName evidence="3">Integral membrane</fullName>
    </submittedName>
</protein>
<dbReference type="EMBL" id="KE747843">
    <property type="protein sequence ID" value="RMZ73902.1"/>
    <property type="molecule type" value="Genomic_DNA"/>
</dbReference>
<reference evidence="3 4" key="1">
    <citation type="journal article" date="2014" name="PLoS ONE">
        <title>De novo Genome Assembly of the Fungal Plant Pathogen Pyrenophora semeniperda.</title>
        <authorList>
            <person name="Soliai M.M."/>
            <person name="Meyer S.E."/>
            <person name="Udall J.A."/>
            <person name="Elzinga D.E."/>
            <person name="Hermansen R.A."/>
            <person name="Bodily P.M."/>
            <person name="Hart A.A."/>
            <person name="Coleman C.E."/>
        </authorList>
    </citation>
    <scope>NUCLEOTIDE SEQUENCE [LARGE SCALE GENOMIC DNA]</scope>
    <source>
        <strain evidence="3 4">CCB06</strain>
        <tissue evidence="3">Mycelium</tissue>
    </source>
</reference>
<accession>A0A3M7MHH6</accession>
<gene>
    <name evidence="3" type="ORF">GMOD_00004705</name>
</gene>
<dbReference type="Proteomes" id="UP000265663">
    <property type="component" value="Unassembled WGS sequence"/>
</dbReference>
<organism evidence="3 4">
    <name type="scientific">Pyrenophora seminiperda CCB06</name>
    <dbReference type="NCBI Taxonomy" id="1302712"/>
    <lineage>
        <taxon>Eukaryota</taxon>
        <taxon>Fungi</taxon>
        <taxon>Dikarya</taxon>
        <taxon>Ascomycota</taxon>
        <taxon>Pezizomycotina</taxon>
        <taxon>Dothideomycetes</taxon>
        <taxon>Pleosporomycetidae</taxon>
        <taxon>Pleosporales</taxon>
        <taxon>Pleosporineae</taxon>
        <taxon>Pleosporaceae</taxon>
        <taxon>Pyrenophora</taxon>
    </lineage>
</organism>
<proteinExistence type="predicted"/>
<keyword evidence="2" id="KW-0472">Membrane</keyword>
<evidence type="ECO:0000313" key="3">
    <source>
        <dbReference type="EMBL" id="RMZ73902.1"/>
    </source>
</evidence>
<sequence length="292" mass="32102">MISQIPKEQVHVFHYDRLPSCARACKVLQIAEENCVPATTPGLSLDTFLDCVCQSGYLRPLYASGAICHDVCSNKDDAVVRDSYELACGTPVPSMTKLSTSTSMIATMTKIATFTSMIATMTSSPPVVETTTSSLPTPPEPEPEAHGNWLKHNGKYFAIAAGMIFILVAIILLTLSLRRHCAHTRDLESSRSWIRLRRMPSLSREALSHNEVAVWPYMPCSPTHRFGDTIRAYAPDSPNNSNTGGAGPSGVPNRVPGAPVRSLSRMERRIRERIRTTGRPDLPMSAIPKIRR</sequence>
<dbReference type="OrthoDB" id="3694323at2759"/>
<evidence type="ECO:0000313" key="4">
    <source>
        <dbReference type="Proteomes" id="UP000265663"/>
    </source>
</evidence>
<dbReference type="AlphaFoldDB" id="A0A3M7MHH6"/>